<reference evidence="9 10" key="1">
    <citation type="journal article" date="2012" name="Plant Cell">
        <title>Genome comparison of barley and maize smut fungi reveals targeted loss of RNA silencing components and species-specific presence of transposable elements.</title>
        <authorList>
            <person name="Laurie J.D."/>
            <person name="Ali S."/>
            <person name="Linning R."/>
            <person name="Mannhaupt G."/>
            <person name="Wong P."/>
            <person name="Gueldener U."/>
            <person name="Muensterkoetter M."/>
            <person name="Moore R."/>
            <person name="Kahmann R."/>
            <person name="Bakkeren G."/>
            <person name="Schirawski J."/>
        </authorList>
    </citation>
    <scope>NUCLEOTIDE SEQUENCE [LARGE SCALE GENOMIC DNA]</scope>
    <source>
        <strain evidence="10">Uh4875-4</strain>
    </source>
</reference>
<gene>
    <name evidence="9" type="ORF">UHOR_07856</name>
</gene>
<dbReference type="Pfam" id="PF00078">
    <property type="entry name" value="RVT_1"/>
    <property type="match status" value="1"/>
</dbReference>
<accession>I2FTM8</accession>
<dbReference type="CDD" id="cd01647">
    <property type="entry name" value="RT_LTR"/>
    <property type="match status" value="1"/>
</dbReference>
<feature type="domain" description="Reverse transcriptase RNase H-like" evidence="8">
    <location>
        <begin position="293"/>
        <end position="395"/>
    </location>
</feature>
<keyword evidence="6" id="KW-0695">RNA-directed DNA polymerase</keyword>
<evidence type="ECO:0000259" key="8">
    <source>
        <dbReference type="Pfam" id="PF17917"/>
    </source>
</evidence>
<dbReference type="InterPro" id="IPR000477">
    <property type="entry name" value="RT_dom"/>
</dbReference>
<evidence type="ECO:0000313" key="10">
    <source>
        <dbReference type="Proteomes" id="UP000006174"/>
    </source>
</evidence>
<dbReference type="InterPro" id="IPR043502">
    <property type="entry name" value="DNA/RNA_pol_sf"/>
</dbReference>
<dbReference type="PANTHER" id="PTHR37984">
    <property type="entry name" value="PROTEIN CBG26694"/>
    <property type="match status" value="1"/>
</dbReference>
<keyword evidence="3" id="KW-0540">Nuclease</keyword>
<evidence type="ECO:0000259" key="7">
    <source>
        <dbReference type="Pfam" id="PF00078"/>
    </source>
</evidence>
<evidence type="ECO:0000256" key="6">
    <source>
        <dbReference type="ARBA" id="ARBA00022918"/>
    </source>
</evidence>
<dbReference type="Proteomes" id="UP000006174">
    <property type="component" value="Unassembled WGS sequence"/>
</dbReference>
<organism evidence="9 10">
    <name type="scientific">Ustilago hordei</name>
    <name type="common">Barley covered smut fungus</name>
    <dbReference type="NCBI Taxonomy" id="120017"/>
    <lineage>
        <taxon>Eukaryota</taxon>
        <taxon>Fungi</taxon>
        <taxon>Dikarya</taxon>
        <taxon>Basidiomycota</taxon>
        <taxon>Ustilaginomycotina</taxon>
        <taxon>Ustilaginomycetes</taxon>
        <taxon>Ustilaginales</taxon>
        <taxon>Ustilaginaceae</taxon>
        <taxon>Ustilago</taxon>
    </lineage>
</organism>
<keyword evidence="1" id="KW-0808">Transferase</keyword>
<comment type="caution">
    <text evidence="9">The sequence shown here is derived from an EMBL/GenBank/DDBJ whole genome shotgun (WGS) entry which is preliminary data.</text>
</comment>
<protein>
    <recommendedName>
        <fullName evidence="11">Reverse transcriptase RNase H-like domain-containing protein</fullName>
    </recommendedName>
</protein>
<evidence type="ECO:0008006" key="11">
    <source>
        <dbReference type="Google" id="ProtNLM"/>
    </source>
</evidence>
<sequence length="545" mass="60802">MSGGPNSASYNLAKRCTCCLSCWMQTPTCSNPGYTAFHHGTAEPSTSSSTNSHIRDVLHLDPQECLAGVNYITMFNLCKAFYQMPLHLDDHWKATVLTHRGQETLSCTIMGQSHSIAFLQHVLTTAFKAVGLSDVAFVYVDNFGIWSGTLDEHEQHVHSVLHVIQDLGLTLAWDKAHVACKEVPLLSHLISSKGTQTMPTKCQAIQSIPYPSALTQLEHIVGFFSYYKNYVPCFSALISPLHVQQSLTKLKSILQDWALQFPNYTQLFLLYVNALQQHGFALALHQNRLGMDTDKDVHCLDAIHPDSADTTAKVPVWFDSCALKPAERSYWPTELKAMAAVWALFWVKCFLDASPSLHFLFTDHLAVTSIANTKPFSTAPTARNPHLVCFTLILAKFCPKLHILHCKGMYMAHVDVLSHIQMSEGASIMFHVQELKLNPGLLAELLQSQQTDLSLKQVHDKLENSTNRSHPFNNSVFSLNADNMLCKLEPNGVWQLCIGTMALSHVIGLAHTSHLGAKATFDCFRTIAYTPRLLHHIEDYVKCCS</sequence>
<dbReference type="SUPFAM" id="SSF56672">
    <property type="entry name" value="DNA/RNA polymerases"/>
    <property type="match status" value="1"/>
</dbReference>
<dbReference type="Gene3D" id="3.10.10.10">
    <property type="entry name" value="HIV Type 1 Reverse Transcriptase, subunit A, domain 1"/>
    <property type="match status" value="1"/>
</dbReference>
<evidence type="ECO:0000256" key="2">
    <source>
        <dbReference type="ARBA" id="ARBA00022695"/>
    </source>
</evidence>
<dbReference type="GO" id="GO:0003964">
    <property type="term" value="F:RNA-directed DNA polymerase activity"/>
    <property type="evidence" value="ECO:0007669"/>
    <property type="project" value="UniProtKB-KW"/>
</dbReference>
<dbReference type="GO" id="GO:0004519">
    <property type="term" value="F:endonuclease activity"/>
    <property type="evidence" value="ECO:0007669"/>
    <property type="project" value="UniProtKB-KW"/>
</dbReference>
<keyword evidence="2" id="KW-0548">Nucleotidyltransferase</keyword>
<dbReference type="EMBL" id="CAGI01000153">
    <property type="protein sequence ID" value="CCF50271.1"/>
    <property type="molecule type" value="Genomic_DNA"/>
</dbReference>
<dbReference type="eggNOG" id="KOG0017">
    <property type="taxonomic scope" value="Eukaryota"/>
</dbReference>
<proteinExistence type="predicted"/>
<dbReference type="Pfam" id="PF17917">
    <property type="entry name" value="RT_RNaseH"/>
    <property type="match status" value="1"/>
</dbReference>
<feature type="domain" description="Reverse transcriptase" evidence="7">
    <location>
        <begin position="63"/>
        <end position="186"/>
    </location>
</feature>
<dbReference type="PANTHER" id="PTHR37984:SF5">
    <property type="entry name" value="PROTEIN NYNRIN-LIKE"/>
    <property type="match status" value="1"/>
</dbReference>
<keyword evidence="4" id="KW-0255">Endonuclease</keyword>
<dbReference type="HOGENOM" id="CLU_499862_0_0_1"/>
<evidence type="ECO:0000256" key="4">
    <source>
        <dbReference type="ARBA" id="ARBA00022759"/>
    </source>
</evidence>
<dbReference type="STRING" id="1128400.I2FTM8"/>
<dbReference type="InterPro" id="IPR050951">
    <property type="entry name" value="Retrovirus_Pol_polyprotein"/>
</dbReference>
<evidence type="ECO:0000256" key="5">
    <source>
        <dbReference type="ARBA" id="ARBA00022801"/>
    </source>
</evidence>
<dbReference type="Gene3D" id="1.10.340.70">
    <property type="match status" value="1"/>
</dbReference>
<name>I2FTM8_USTHO</name>
<dbReference type="InterPro" id="IPR041373">
    <property type="entry name" value="RT_RNaseH"/>
</dbReference>
<dbReference type="InterPro" id="IPR043128">
    <property type="entry name" value="Rev_trsase/Diguanyl_cyclase"/>
</dbReference>
<dbReference type="AlphaFoldDB" id="I2FTM8"/>
<evidence type="ECO:0000256" key="1">
    <source>
        <dbReference type="ARBA" id="ARBA00022679"/>
    </source>
</evidence>
<evidence type="ECO:0000313" key="9">
    <source>
        <dbReference type="EMBL" id="CCF50271.1"/>
    </source>
</evidence>
<dbReference type="GO" id="GO:0016787">
    <property type="term" value="F:hydrolase activity"/>
    <property type="evidence" value="ECO:0007669"/>
    <property type="project" value="UniProtKB-KW"/>
</dbReference>
<evidence type="ECO:0000256" key="3">
    <source>
        <dbReference type="ARBA" id="ARBA00022722"/>
    </source>
</evidence>
<dbReference type="Gene3D" id="3.30.70.270">
    <property type="match status" value="2"/>
</dbReference>
<keyword evidence="10" id="KW-1185">Reference proteome</keyword>
<keyword evidence="5" id="KW-0378">Hydrolase</keyword>